<comment type="caution">
    <text evidence="2">The sequence shown here is derived from an EMBL/GenBank/DDBJ whole genome shotgun (WGS) entry which is preliminary data.</text>
</comment>
<protein>
    <submittedName>
        <fullName evidence="2">Uncharacterized protein</fullName>
    </submittedName>
</protein>
<reference evidence="2 3" key="1">
    <citation type="submission" date="2019-10" db="EMBL/GenBank/DDBJ databases">
        <authorList>
            <person name="Palmer J.M."/>
        </authorList>
    </citation>
    <scope>NUCLEOTIDE SEQUENCE [LARGE SCALE GENOMIC DNA]</scope>
    <source>
        <strain evidence="2 3">TWF694</strain>
    </source>
</reference>
<accession>A0AAV9X571</accession>
<organism evidence="2 3">
    <name type="scientific">Orbilia ellipsospora</name>
    <dbReference type="NCBI Taxonomy" id="2528407"/>
    <lineage>
        <taxon>Eukaryota</taxon>
        <taxon>Fungi</taxon>
        <taxon>Dikarya</taxon>
        <taxon>Ascomycota</taxon>
        <taxon>Pezizomycotina</taxon>
        <taxon>Orbiliomycetes</taxon>
        <taxon>Orbiliales</taxon>
        <taxon>Orbiliaceae</taxon>
        <taxon>Orbilia</taxon>
    </lineage>
</organism>
<dbReference type="AlphaFoldDB" id="A0AAV9X571"/>
<dbReference type="EMBL" id="JAVHJO010000009">
    <property type="protein sequence ID" value="KAK6537103.1"/>
    <property type="molecule type" value="Genomic_DNA"/>
</dbReference>
<feature type="signal peptide" evidence="1">
    <location>
        <begin position="1"/>
        <end position="16"/>
    </location>
</feature>
<keyword evidence="1" id="KW-0732">Signal</keyword>
<dbReference type="Proteomes" id="UP001365542">
    <property type="component" value="Unassembled WGS sequence"/>
</dbReference>
<evidence type="ECO:0000313" key="3">
    <source>
        <dbReference type="Proteomes" id="UP001365542"/>
    </source>
</evidence>
<evidence type="ECO:0000256" key="1">
    <source>
        <dbReference type="SAM" id="SignalP"/>
    </source>
</evidence>
<name>A0AAV9X571_9PEZI</name>
<gene>
    <name evidence="2" type="ORF">TWF694_011303</name>
</gene>
<feature type="chain" id="PRO_5043508247" evidence="1">
    <location>
        <begin position="17"/>
        <end position="377"/>
    </location>
</feature>
<keyword evidence="3" id="KW-1185">Reference proteome</keyword>
<sequence>MKLLLFLSFAASGALAFPNLSNKRGLLTCHGLCSKAVHSAPNGLADCSTYYTAAGLLHTAPIPTTTTILVTHYEYTVSGTTTYSDTAYLAGTGITLTVSTTVPGAATVDITTRLTPIFTANTAIPSSYRPLTRCHNSPQDFTKACSCNGATIPTTTITYTATTATTVTVGYDELIVLSPTGTTTTFTSTTTIFSPITGTVTATWTAFEMQGTGSASGDPSGPIYFDPLAFTPAYFQQALLTYDVSSSPAVFNFNPATGQLKADGTECKAEIQDKLSPGFPSWDSQVVTFSSPQGDDAYGHNGAFGWFYQYVDLDCTLDGATYGLSCASGARSIISYIHDDGAPSPAGVFLLHTSSFTYSPNPGEEYYPLEYWTAVPF</sequence>
<evidence type="ECO:0000313" key="2">
    <source>
        <dbReference type="EMBL" id="KAK6537103.1"/>
    </source>
</evidence>
<proteinExistence type="predicted"/>